<keyword evidence="9" id="KW-1133">Transmembrane helix</keyword>
<dbReference type="Pfam" id="PF00560">
    <property type="entry name" value="LRR_1"/>
    <property type="match status" value="2"/>
</dbReference>
<dbReference type="Gene3D" id="3.80.10.10">
    <property type="entry name" value="Ribonuclease Inhibitor"/>
    <property type="match status" value="1"/>
</dbReference>
<keyword evidence="2" id="KW-0433">Leucine-rich repeat</keyword>
<gene>
    <name evidence="15" type="ORF">R3W88_023108</name>
</gene>
<dbReference type="Pfam" id="PF13855">
    <property type="entry name" value="LRR_8"/>
    <property type="match status" value="1"/>
</dbReference>
<dbReference type="Gene3D" id="3.30.200.20">
    <property type="entry name" value="Phosphorylase Kinase, domain 1"/>
    <property type="match status" value="1"/>
</dbReference>
<dbReference type="PROSITE" id="PS00107">
    <property type="entry name" value="PROTEIN_KINASE_ATP"/>
    <property type="match status" value="1"/>
</dbReference>
<keyword evidence="5" id="KW-0677">Repeat</keyword>
<dbReference type="AlphaFoldDB" id="A0AAV9LWI4"/>
<dbReference type="EMBL" id="JAWPEI010000004">
    <property type="protein sequence ID" value="KAK4730120.1"/>
    <property type="molecule type" value="Genomic_DNA"/>
</dbReference>
<keyword evidence="3" id="KW-0808">Transferase</keyword>
<dbReference type="PROSITE" id="PS50011">
    <property type="entry name" value="PROTEIN_KINASE_DOM"/>
    <property type="match status" value="1"/>
</dbReference>
<keyword evidence="7" id="KW-0418">Kinase</keyword>
<dbReference type="Gene3D" id="1.10.510.10">
    <property type="entry name" value="Transferase(Phosphotransferase) domain 1"/>
    <property type="match status" value="1"/>
</dbReference>
<evidence type="ECO:0000256" key="13">
    <source>
        <dbReference type="RuleBase" id="RU000304"/>
    </source>
</evidence>
<dbReference type="PANTHER" id="PTHR48056:SF29">
    <property type="entry name" value="RECEPTOR-LIKE PROTEIN KINASE HSL1"/>
    <property type="match status" value="1"/>
</dbReference>
<dbReference type="PANTHER" id="PTHR48056">
    <property type="entry name" value="LRR RECEPTOR-LIKE SERINE/THREONINE-PROTEIN KINASE-RELATED"/>
    <property type="match status" value="1"/>
</dbReference>
<sequence>MPKQISASQLKNLDLSENHLNGSIPEDIGNLKNLVKLDLSHNSLSGSITSKLFQLNQLSHLSLSYNYLSGVLPNAMNLFSLYDMDLSHNQLTGSIPKGLASSTGLDALDLSYNQLSGNISESIKHLRPRISLRLCSNKFSGRISSEFVKLTYDESNLSSTSNSFPGLPSYLSVHFISKVEGATEDILSSLKDENIIGNGGSGKVYRVVIDQTGNTYAVKSVGHGEKSGGRHQKEFLAELLCCISSLDRKLLVYEYFEKQSLDKWLHRKKRAASPSQSSTPALDWQKRLKIATGAAQGLCYMHHNCTRPIIHRDIKSSNILLDSEFYAKIADFGLAKILSRRDDNPETASAIAGTFGYIAPEYASTFRVNIKTDIYSFGVVLLELTTGRQPILREEQMNLAQWAQQRYRDGNFIVEALDEEIMETSNVEQMRGVFKLGLMCTGATPYGRPSMKEVCNILQSFRDTIF</sequence>
<dbReference type="InterPro" id="IPR008271">
    <property type="entry name" value="Ser/Thr_kinase_AS"/>
</dbReference>
<reference evidence="15 16" key="1">
    <citation type="submission" date="2023-10" db="EMBL/GenBank/DDBJ databases">
        <title>Genome-Wide Identification Analysis in wild type Solanum Pinnatisectum Reveals Some Genes Defensing Phytophthora Infestans.</title>
        <authorList>
            <person name="Sun C."/>
        </authorList>
    </citation>
    <scope>NUCLEOTIDE SEQUENCE [LARGE SCALE GENOMIC DNA]</scope>
    <source>
        <strain evidence="15">LQN</strain>
        <tissue evidence="15">Leaf</tissue>
    </source>
</reference>
<evidence type="ECO:0000256" key="5">
    <source>
        <dbReference type="ARBA" id="ARBA00022737"/>
    </source>
</evidence>
<evidence type="ECO:0000259" key="14">
    <source>
        <dbReference type="PROSITE" id="PS50011"/>
    </source>
</evidence>
<dbReference type="Pfam" id="PF00069">
    <property type="entry name" value="Pkinase"/>
    <property type="match status" value="1"/>
</dbReference>
<evidence type="ECO:0000256" key="7">
    <source>
        <dbReference type="ARBA" id="ARBA00022777"/>
    </source>
</evidence>
<dbReference type="SMART" id="SM00220">
    <property type="entry name" value="S_TKc"/>
    <property type="match status" value="1"/>
</dbReference>
<name>A0AAV9LWI4_9SOLN</name>
<keyword evidence="4" id="KW-0812">Transmembrane</keyword>
<dbReference type="InterPro" id="IPR017441">
    <property type="entry name" value="Protein_kinase_ATP_BS"/>
</dbReference>
<evidence type="ECO:0000256" key="2">
    <source>
        <dbReference type="ARBA" id="ARBA00022614"/>
    </source>
</evidence>
<dbReference type="FunFam" id="3.80.10.10:FF:000383">
    <property type="entry name" value="Leucine-rich repeat receptor protein kinase EMS1"/>
    <property type="match status" value="1"/>
</dbReference>
<dbReference type="InterPro" id="IPR000719">
    <property type="entry name" value="Prot_kinase_dom"/>
</dbReference>
<dbReference type="PRINTS" id="PR00019">
    <property type="entry name" value="LEURICHRPT"/>
</dbReference>
<evidence type="ECO:0000256" key="11">
    <source>
        <dbReference type="ARBA" id="ARBA00023180"/>
    </source>
</evidence>
<organism evidence="15 16">
    <name type="scientific">Solanum pinnatisectum</name>
    <name type="common">tansyleaf nightshade</name>
    <dbReference type="NCBI Taxonomy" id="50273"/>
    <lineage>
        <taxon>Eukaryota</taxon>
        <taxon>Viridiplantae</taxon>
        <taxon>Streptophyta</taxon>
        <taxon>Embryophyta</taxon>
        <taxon>Tracheophyta</taxon>
        <taxon>Spermatophyta</taxon>
        <taxon>Magnoliopsida</taxon>
        <taxon>eudicotyledons</taxon>
        <taxon>Gunneridae</taxon>
        <taxon>Pentapetalae</taxon>
        <taxon>asterids</taxon>
        <taxon>lamiids</taxon>
        <taxon>Solanales</taxon>
        <taxon>Solanaceae</taxon>
        <taxon>Solanoideae</taxon>
        <taxon>Solaneae</taxon>
        <taxon>Solanum</taxon>
    </lineage>
</organism>
<comment type="similarity">
    <text evidence="13">Belongs to the protein kinase superfamily.</text>
</comment>
<comment type="caution">
    <text evidence="15">The sequence shown here is derived from an EMBL/GenBank/DDBJ whole genome shotgun (WGS) entry which is preliminary data.</text>
</comment>
<dbReference type="GO" id="GO:0016020">
    <property type="term" value="C:membrane"/>
    <property type="evidence" value="ECO:0007669"/>
    <property type="project" value="UniProtKB-SubCell"/>
</dbReference>
<dbReference type="InterPro" id="IPR001611">
    <property type="entry name" value="Leu-rich_rpt"/>
</dbReference>
<dbReference type="GO" id="GO:0005524">
    <property type="term" value="F:ATP binding"/>
    <property type="evidence" value="ECO:0007669"/>
    <property type="project" value="UniProtKB-UniRule"/>
</dbReference>
<protein>
    <recommendedName>
        <fullName evidence="14">Protein kinase domain-containing protein</fullName>
    </recommendedName>
</protein>
<keyword evidence="11" id="KW-0325">Glycoprotein</keyword>
<dbReference type="FunFam" id="1.10.510.10:FF:000365">
    <property type="entry name" value="Leucine-rich repeat receptor-like serine/threonine-protein kinase At1g17230"/>
    <property type="match status" value="1"/>
</dbReference>
<dbReference type="GO" id="GO:0004674">
    <property type="term" value="F:protein serine/threonine kinase activity"/>
    <property type="evidence" value="ECO:0007669"/>
    <property type="project" value="UniProtKB-KW"/>
</dbReference>
<keyword evidence="13" id="KW-0723">Serine/threonine-protein kinase</keyword>
<evidence type="ECO:0000313" key="15">
    <source>
        <dbReference type="EMBL" id="KAK4730120.1"/>
    </source>
</evidence>
<proteinExistence type="inferred from homology"/>
<dbReference type="InterPro" id="IPR011009">
    <property type="entry name" value="Kinase-like_dom_sf"/>
</dbReference>
<dbReference type="PROSITE" id="PS00108">
    <property type="entry name" value="PROTEIN_KINASE_ST"/>
    <property type="match status" value="1"/>
</dbReference>
<evidence type="ECO:0000256" key="4">
    <source>
        <dbReference type="ARBA" id="ARBA00022692"/>
    </source>
</evidence>
<dbReference type="InterPro" id="IPR050647">
    <property type="entry name" value="Plant_LRR-RLKs"/>
</dbReference>
<evidence type="ECO:0000256" key="8">
    <source>
        <dbReference type="ARBA" id="ARBA00022840"/>
    </source>
</evidence>
<dbReference type="SUPFAM" id="SSF52058">
    <property type="entry name" value="L domain-like"/>
    <property type="match status" value="1"/>
</dbReference>
<evidence type="ECO:0000256" key="9">
    <source>
        <dbReference type="ARBA" id="ARBA00022989"/>
    </source>
</evidence>
<evidence type="ECO:0000256" key="1">
    <source>
        <dbReference type="ARBA" id="ARBA00004370"/>
    </source>
</evidence>
<evidence type="ECO:0000256" key="6">
    <source>
        <dbReference type="ARBA" id="ARBA00022741"/>
    </source>
</evidence>
<evidence type="ECO:0000313" key="16">
    <source>
        <dbReference type="Proteomes" id="UP001311915"/>
    </source>
</evidence>
<keyword evidence="10" id="KW-0472">Membrane</keyword>
<feature type="domain" description="Protein kinase" evidence="14">
    <location>
        <begin position="190"/>
        <end position="462"/>
    </location>
</feature>
<dbReference type="GO" id="GO:0033612">
    <property type="term" value="F:receptor serine/threonine kinase binding"/>
    <property type="evidence" value="ECO:0007669"/>
    <property type="project" value="TreeGrafter"/>
</dbReference>
<keyword evidence="16" id="KW-1185">Reference proteome</keyword>
<evidence type="ECO:0000256" key="10">
    <source>
        <dbReference type="ARBA" id="ARBA00023136"/>
    </source>
</evidence>
<dbReference type="InterPro" id="IPR032675">
    <property type="entry name" value="LRR_dom_sf"/>
</dbReference>
<evidence type="ECO:0000256" key="3">
    <source>
        <dbReference type="ARBA" id="ARBA00022679"/>
    </source>
</evidence>
<evidence type="ECO:0000256" key="12">
    <source>
        <dbReference type="PROSITE-ProRule" id="PRU10141"/>
    </source>
</evidence>
<comment type="subcellular location">
    <subcellularLocation>
        <location evidence="1">Membrane</location>
    </subcellularLocation>
</comment>
<keyword evidence="6 12" id="KW-0547">Nucleotide-binding</keyword>
<feature type="binding site" evidence="12">
    <location>
        <position position="219"/>
    </location>
    <ligand>
        <name>ATP</name>
        <dbReference type="ChEBI" id="CHEBI:30616"/>
    </ligand>
</feature>
<accession>A0AAV9LWI4</accession>
<dbReference type="Proteomes" id="UP001311915">
    <property type="component" value="Unassembled WGS sequence"/>
</dbReference>
<dbReference type="SUPFAM" id="SSF56112">
    <property type="entry name" value="Protein kinase-like (PK-like)"/>
    <property type="match status" value="1"/>
</dbReference>
<keyword evidence="8 12" id="KW-0067">ATP-binding</keyword>